<dbReference type="Proteomes" id="UP001530315">
    <property type="component" value="Unassembled WGS sequence"/>
</dbReference>
<evidence type="ECO:0000256" key="4">
    <source>
        <dbReference type="SAM" id="MobiDB-lite"/>
    </source>
</evidence>
<protein>
    <recommendedName>
        <fullName evidence="5">Septum formation inhibitor MinC C-terminal domain-containing protein</fullName>
    </recommendedName>
</protein>
<dbReference type="InterPro" id="IPR005526">
    <property type="entry name" value="Septum_form_inhib_MinC_C"/>
</dbReference>
<dbReference type="PANTHER" id="PTHR34108:SF1">
    <property type="entry name" value="SEPTUM SITE-DETERMINING PROTEIN MINC"/>
    <property type="match status" value="1"/>
</dbReference>
<dbReference type="SUPFAM" id="SSF63848">
    <property type="entry name" value="Cell-division inhibitor MinC, C-terminal domain"/>
    <property type="match status" value="1"/>
</dbReference>
<feature type="region of interest" description="Disordered" evidence="4">
    <location>
        <begin position="274"/>
        <end position="328"/>
    </location>
</feature>
<name>A0ABD3QCG3_9STRA</name>
<organism evidence="6 7">
    <name type="scientific">Stephanodiscus triporus</name>
    <dbReference type="NCBI Taxonomy" id="2934178"/>
    <lineage>
        <taxon>Eukaryota</taxon>
        <taxon>Sar</taxon>
        <taxon>Stramenopiles</taxon>
        <taxon>Ochrophyta</taxon>
        <taxon>Bacillariophyta</taxon>
        <taxon>Coscinodiscophyceae</taxon>
        <taxon>Thalassiosirophycidae</taxon>
        <taxon>Stephanodiscales</taxon>
        <taxon>Stephanodiscaceae</taxon>
        <taxon>Stephanodiscus</taxon>
    </lineage>
</organism>
<gene>
    <name evidence="6" type="ORF">ACHAW5_003313</name>
</gene>
<dbReference type="AlphaFoldDB" id="A0ABD3QCG3"/>
<dbReference type="InterPro" id="IPR013033">
    <property type="entry name" value="MinC"/>
</dbReference>
<keyword evidence="3" id="KW-0131">Cell cycle</keyword>
<evidence type="ECO:0000313" key="6">
    <source>
        <dbReference type="EMBL" id="KAL3797594.1"/>
    </source>
</evidence>
<proteinExistence type="predicted"/>
<dbReference type="GO" id="GO:0051301">
    <property type="term" value="P:cell division"/>
    <property type="evidence" value="ECO:0007669"/>
    <property type="project" value="UniProtKB-KW"/>
</dbReference>
<dbReference type="Gene3D" id="2.160.20.70">
    <property type="match status" value="1"/>
</dbReference>
<reference evidence="6 7" key="1">
    <citation type="submission" date="2024-10" db="EMBL/GenBank/DDBJ databases">
        <title>Updated reference genomes for cyclostephanoid diatoms.</title>
        <authorList>
            <person name="Roberts W.R."/>
            <person name="Alverson A.J."/>
        </authorList>
    </citation>
    <scope>NUCLEOTIDE SEQUENCE [LARGE SCALE GENOMIC DNA]</scope>
    <source>
        <strain evidence="6 7">AJA276-08</strain>
    </source>
</reference>
<evidence type="ECO:0000256" key="3">
    <source>
        <dbReference type="ARBA" id="ARBA00023306"/>
    </source>
</evidence>
<evidence type="ECO:0000313" key="7">
    <source>
        <dbReference type="Proteomes" id="UP001530315"/>
    </source>
</evidence>
<sequence length="383" mass="41074">MQFRQLPSATYQMFSMRPTKTETPESLLERLRLQVEEASGEIDNANNSGNANTSSIIPVVLDLSAFHPDGSSHFPAVTGGLLAKFVEAIESYREEGNSSVGGLSYHLVGVAVSHAHRDTLLADEARSMKLPFFSLKQNFDGTPNSLTNTAVSKREKRGGVAPLLRQRRPGVAATNQNAKEDSSTLTTKDDISLECSSNVHIVGMGALPPHDQADNSTKVHRGSIRSGQLLTSDRANQSLVIIGSVNPGGEVWSEGDVYVFGKLRGRVLAGLSDVGCNDSNKHKRENSKDGSDDGTSVNTDNGYNHDSYSTNDAHGVAKPSAKPKSKSTSKIFATSFDPELVCIGNTFMTVDDVTQCGLLDGVGPAMVTVDKLTGELFFEKIEL</sequence>
<feature type="domain" description="Septum formation inhibitor MinC C-terminal" evidence="5">
    <location>
        <begin position="220"/>
        <end position="273"/>
    </location>
</feature>
<dbReference type="InterPro" id="IPR036145">
    <property type="entry name" value="MinC_C_sf"/>
</dbReference>
<dbReference type="Pfam" id="PF03775">
    <property type="entry name" value="MinC_C"/>
    <property type="match status" value="1"/>
</dbReference>
<dbReference type="InterPro" id="IPR016098">
    <property type="entry name" value="CAP/MinC_C"/>
</dbReference>
<accession>A0ABD3QCG3</accession>
<dbReference type="PANTHER" id="PTHR34108">
    <property type="entry name" value="SEPTUM SITE-DETERMINING PROTEIN MINC"/>
    <property type="match status" value="1"/>
</dbReference>
<keyword evidence="1" id="KW-0132">Cell division</keyword>
<evidence type="ECO:0000256" key="2">
    <source>
        <dbReference type="ARBA" id="ARBA00023210"/>
    </source>
</evidence>
<dbReference type="EMBL" id="JALLAZ020000343">
    <property type="protein sequence ID" value="KAL3797594.1"/>
    <property type="molecule type" value="Genomic_DNA"/>
</dbReference>
<keyword evidence="2" id="KW-0717">Septation</keyword>
<keyword evidence="7" id="KW-1185">Reference proteome</keyword>
<evidence type="ECO:0000259" key="5">
    <source>
        <dbReference type="Pfam" id="PF03775"/>
    </source>
</evidence>
<feature type="compositionally biased region" description="Polar residues" evidence="4">
    <location>
        <begin position="293"/>
        <end position="312"/>
    </location>
</feature>
<comment type="caution">
    <text evidence="6">The sequence shown here is derived from an EMBL/GenBank/DDBJ whole genome shotgun (WGS) entry which is preliminary data.</text>
</comment>
<evidence type="ECO:0000256" key="1">
    <source>
        <dbReference type="ARBA" id="ARBA00022618"/>
    </source>
</evidence>